<evidence type="ECO:0000313" key="2">
    <source>
        <dbReference type="Proteomes" id="UP000639973"/>
    </source>
</evidence>
<protein>
    <submittedName>
        <fullName evidence="1">Uncharacterized protein</fullName>
    </submittedName>
</protein>
<comment type="caution">
    <text evidence="1">The sequence shown here is derived from an EMBL/GenBank/DDBJ whole genome shotgun (WGS) entry which is preliminary data.</text>
</comment>
<name>A0ABQ2GHR5_9DEIO</name>
<proteinExistence type="predicted"/>
<sequence>MHVRHATCPVQVGLLDAGNMEQRVLQACVLARIETVPELHFENAAGCLCRVLVLSHGGTSTGVGLTLQG</sequence>
<evidence type="ECO:0000313" key="1">
    <source>
        <dbReference type="EMBL" id="GGL95199.1"/>
    </source>
</evidence>
<organism evidence="1 2">
    <name type="scientific">Deinococcus aerolatus</name>
    <dbReference type="NCBI Taxonomy" id="522487"/>
    <lineage>
        <taxon>Bacteria</taxon>
        <taxon>Thermotogati</taxon>
        <taxon>Deinococcota</taxon>
        <taxon>Deinococci</taxon>
        <taxon>Deinococcales</taxon>
        <taxon>Deinococcaceae</taxon>
        <taxon>Deinococcus</taxon>
    </lineage>
</organism>
<keyword evidence="2" id="KW-1185">Reference proteome</keyword>
<dbReference type="EMBL" id="BMOL01000045">
    <property type="protein sequence ID" value="GGL95199.1"/>
    <property type="molecule type" value="Genomic_DNA"/>
</dbReference>
<reference evidence="2" key="1">
    <citation type="journal article" date="2019" name="Int. J. Syst. Evol. Microbiol.">
        <title>The Global Catalogue of Microorganisms (GCM) 10K type strain sequencing project: providing services to taxonomists for standard genome sequencing and annotation.</title>
        <authorList>
            <consortium name="The Broad Institute Genomics Platform"/>
            <consortium name="The Broad Institute Genome Sequencing Center for Infectious Disease"/>
            <person name="Wu L."/>
            <person name="Ma J."/>
        </authorList>
    </citation>
    <scope>NUCLEOTIDE SEQUENCE [LARGE SCALE GENOMIC DNA]</scope>
    <source>
        <strain evidence="2">JCM 15442</strain>
    </source>
</reference>
<accession>A0ABQ2GHR5</accession>
<gene>
    <name evidence="1" type="ORF">GCM10010840_36610</name>
</gene>
<dbReference type="Proteomes" id="UP000639973">
    <property type="component" value="Unassembled WGS sequence"/>
</dbReference>